<accession>F8NJQ5</accession>
<evidence type="ECO:0000313" key="2">
    <source>
        <dbReference type="EMBL" id="EGO28270.1"/>
    </source>
</evidence>
<protein>
    <submittedName>
        <fullName evidence="2">Uncharacterized protein</fullName>
    </submittedName>
</protein>
<gene>
    <name evidence="2" type="ORF">SERLADRAFT_434171</name>
</gene>
<dbReference type="AlphaFoldDB" id="F8NJQ5"/>
<name>F8NJQ5_SERL9</name>
<evidence type="ECO:0000256" key="1">
    <source>
        <dbReference type="SAM" id="Coils"/>
    </source>
</evidence>
<dbReference type="KEGG" id="sla:SERLADRAFT_434171"/>
<reference evidence="3" key="1">
    <citation type="journal article" date="2011" name="Science">
        <title>The plant cell wall-decomposing machinery underlies the functional diversity of forest fungi.</title>
        <authorList>
            <person name="Eastwood D.C."/>
            <person name="Floudas D."/>
            <person name="Binder M."/>
            <person name="Majcherczyk A."/>
            <person name="Schneider P."/>
            <person name="Aerts A."/>
            <person name="Asiegbu F.O."/>
            <person name="Baker S.E."/>
            <person name="Barry K."/>
            <person name="Bendiksby M."/>
            <person name="Blumentritt M."/>
            <person name="Coutinho P.M."/>
            <person name="Cullen D."/>
            <person name="de Vries R.P."/>
            <person name="Gathman A."/>
            <person name="Goodell B."/>
            <person name="Henrissat B."/>
            <person name="Ihrmark K."/>
            <person name="Kauserud H."/>
            <person name="Kohler A."/>
            <person name="LaButti K."/>
            <person name="Lapidus A."/>
            <person name="Lavin J.L."/>
            <person name="Lee Y.-H."/>
            <person name="Lindquist E."/>
            <person name="Lilly W."/>
            <person name="Lucas S."/>
            <person name="Morin E."/>
            <person name="Murat C."/>
            <person name="Oguiza J.A."/>
            <person name="Park J."/>
            <person name="Pisabarro A.G."/>
            <person name="Riley R."/>
            <person name="Rosling A."/>
            <person name="Salamov A."/>
            <person name="Schmidt O."/>
            <person name="Schmutz J."/>
            <person name="Skrede I."/>
            <person name="Stenlid J."/>
            <person name="Wiebenga A."/>
            <person name="Xie X."/>
            <person name="Kuees U."/>
            <person name="Hibbett D.S."/>
            <person name="Hoffmeister D."/>
            <person name="Hoegberg N."/>
            <person name="Martin F."/>
            <person name="Grigoriev I.V."/>
            <person name="Watkinson S.C."/>
        </authorList>
    </citation>
    <scope>NUCLEOTIDE SEQUENCE [LARGE SCALE GENOMIC DNA]</scope>
    <source>
        <strain evidence="3">S7.9</strain>
    </source>
</reference>
<dbReference type="Proteomes" id="UP000008064">
    <property type="component" value="Unassembled WGS sequence"/>
</dbReference>
<dbReference type="EMBL" id="GL945430">
    <property type="protein sequence ID" value="EGO28270.1"/>
    <property type="molecule type" value="Genomic_DNA"/>
</dbReference>
<dbReference type="HOGENOM" id="CLU_1489868_0_0_1"/>
<keyword evidence="1" id="KW-0175">Coiled coil</keyword>
<proteinExistence type="predicted"/>
<organism evidence="3">
    <name type="scientific">Serpula lacrymans var. lacrymans (strain S7.9)</name>
    <name type="common">Dry rot fungus</name>
    <dbReference type="NCBI Taxonomy" id="578457"/>
    <lineage>
        <taxon>Eukaryota</taxon>
        <taxon>Fungi</taxon>
        <taxon>Dikarya</taxon>
        <taxon>Basidiomycota</taxon>
        <taxon>Agaricomycotina</taxon>
        <taxon>Agaricomycetes</taxon>
        <taxon>Agaricomycetidae</taxon>
        <taxon>Boletales</taxon>
        <taxon>Coniophorineae</taxon>
        <taxon>Serpulaceae</taxon>
        <taxon>Serpula</taxon>
    </lineage>
</organism>
<dbReference type="RefSeq" id="XP_007314469.1">
    <property type="nucleotide sequence ID" value="XM_007314407.1"/>
</dbReference>
<sequence length="181" mass="21582">MYTVNGEQKRITLTKEKKIDYLRSWKWCINPAYHWGTSSMLSRDFYIWIETPPPREASLETYVKQEVEKSIRETRLLYQSQLDEALEEVSVLEKRLKRTKAAPPPERVERTRTALKKPENFSGDKKKYWAFRESLLLHFEDDTAYFKDDRKKIDFVLSFMKEGEAAAFQTNWLENRVDANS</sequence>
<dbReference type="GeneID" id="18814339"/>
<evidence type="ECO:0000313" key="3">
    <source>
        <dbReference type="Proteomes" id="UP000008064"/>
    </source>
</evidence>
<feature type="coiled-coil region" evidence="1">
    <location>
        <begin position="75"/>
        <end position="102"/>
    </location>
</feature>
<dbReference type="OrthoDB" id="2895259at2759"/>